<protein>
    <submittedName>
        <fullName evidence="1">Uncharacterized protein</fullName>
    </submittedName>
</protein>
<dbReference type="EMBL" id="JADAQT010000068">
    <property type="protein sequence ID" value="MBE1875693.1"/>
    <property type="molecule type" value="Genomic_DNA"/>
</dbReference>
<comment type="caution">
    <text evidence="1">The sequence shown here is derived from an EMBL/GenBank/DDBJ whole genome shotgun (WGS) entry which is preliminary data.</text>
</comment>
<organism evidence="1 2">
    <name type="scientific">Myceligenerans pegani</name>
    <dbReference type="NCBI Taxonomy" id="2776917"/>
    <lineage>
        <taxon>Bacteria</taxon>
        <taxon>Bacillati</taxon>
        <taxon>Actinomycetota</taxon>
        <taxon>Actinomycetes</taxon>
        <taxon>Micrococcales</taxon>
        <taxon>Promicromonosporaceae</taxon>
        <taxon>Myceligenerans</taxon>
    </lineage>
</organism>
<evidence type="ECO:0000313" key="1">
    <source>
        <dbReference type="EMBL" id="MBE1875693.1"/>
    </source>
</evidence>
<keyword evidence="2" id="KW-1185">Reference proteome</keyword>
<dbReference type="RefSeq" id="WP_192862267.1">
    <property type="nucleotide sequence ID" value="NZ_JADAQT010000068.1"/>
</dbReference>
<evidence type="ECO:0000313" key="2">
    <source>
        <dbReference type="Proteomes" id="UP000625527"/>
    </source>
</evidence>
<sequence length="343" mass="37697">MQVLATFRGPDGVVSETVTSVESEQLAGPLVESLNRVSAAAALPVCLHDQRGDRFDRYPHSHLAALTDSAARPGLLRGAHSLWYVLATWELHEALTDLDDALKPVPAPVRTAIQADLESEAKWLRTKAVEEISEDVDEAADSDVLDGKRRRWEPTTSYALDDQLRILDPIPSFVSDSGQLGVHLREALDKLEAVGTDREIERAASDLRLLLDAWARAKEADVEITMGALEIMFDPSSYFDQPDGEGERLYVNVHAPQPGGKWGRHEWGVAVDQWVTEGADEDGYPSDSHGEEVLHCALPTSPTLTDLLALLDQARDRIQDWADTPVGQALEGTAFVVTRRAQN</sequence>
<dbReference type="Proteomes" id="UP000625527">
    <property type="component" value="Unassembled WGS sequence"/>
</dbReference>
<reference evidence="1 2" key="1">
    <citation type="submission" date="2020-10" db="EMBL/GenBank/DDBJ databases">
        <title>Myceligenerans pegani sp. nov., an endophytic actinomycete isolated from Peganum harmala L. in Xinjiang, China.</title>
        <authorList>
            <person name="Xin L."/>
        </authorList>
    </citation>
    <scope>NUCLEOTIDE SEQUENCE [LARGE SCALE GENOMIC DNA]</scope>
    <source>
        <strain evidence="1 2">TRM65318</strain>
    </source>
</reference>
<name>A0ABR9MXW3_9MICO</name>
<accession>A0ABR9MXW3</accession>
<proteinExistence type="predicted"/>
<gene>
    <name evidence="1" type="ORF">IHE71_08220</name>
</gene>